<dbReference type="PANTHER" id="PTHR10358:SF6">
    <property type="entry name" value="ENDOSULFINE, ISOFORM A"/>
    <property type="match status" value="1"/>
</dbReference>
<reference evidence="4" key="1">
    <citation type="submission" date="2022-11" db="EMBL/GenBank/DDBJ databases">
        <authorList>
            <person name="Petersen C."/>
        </authorList>
    </citation>
    <scope>NUCLEOTIDE SEQUENCE</scope>
    <source>
        <strain evidence="4">IBT 23319</strain>
    </source>
</reference>
<name>A0A9W9NUY4_PENCI</name>
<dbReference type="GeneID" id="81384772"/>
<dbReference type="OrthoDB" id="5949865at2759"/>
<evidence type="ECO:0000313" key="5">
    <source>
        <dbReference type="Proteomes" id="UP001147733"/>
    </source>
</evidence>
<comment type="caution">
    <text evidence="4">The sequence shown here is derived from an EMBL/GenBank/DDBJ whole genome shotgun (WGS) entry which is preliminary data.</text>
</comment>
<dbReference type="PANTHER" id="PTHR10358">
    <property type="entry name" value="ENDOSULFINE"/>
    <property type="match status" value="1"/>
</dbReference>
<comment type="similarity">
    <text evidence="1 2">Belongs to the endosulfine family.</text>
</comment>
<dbReference type="Proteomes" id="UP001147733">
    <property type="component" value="Unassembled WGS sequence"/>
</dbReference>
<protein>
    <recommendedName>
        <fullName evidence="2">mRNA stability protein</fullName>
    </recommendedName>
</protein>
<dbReference type="GO" id="GO:0004864">
    <property type="term" value="F:protein phosphatase inhibitor activity"/>
    <property type="evidence" value="ECO:0007669"/>
    <property type="project" value="TreeGrafter"/>
</dbReference>
<feature type="region of interest" description="Disordered" evidence="3">
    <location>
        <begin position="109"/>
        <end position="217"/>
    </location>
</feature>
<accession>A0A9W9NUY4</accession>
<organism evidence="4 5">
    <name type="scientific">Penicillium citrinum</name>
    <dbReference type="NCBI Taxonomy" id="5077"/>
    <lineage>
        <taxon>Eukaryota</taxon>
        <taxon>Fungi</taxon>
        <taxon>Dikarya</taxon>
        <taxon>Ascomycota</taxon>
        <taxon>Pezizomycotina</taxon>
        <taxon>Eurotiomycetes</taxon>
        <taxon>Eurotiomycetidae</taxon>
        <taxon>Eurotiales</taxon>
        <taxon>Aspergillaceae</taxon>
        <taxon>Penicillium</taxon>
    </lineage>
</organism>
<dbReference type="AlphaFoldDB" id="A0A9W9NUY4"/>
<evidence type="ECO:0000313" key="4">
    <source>
        <dbReference type="EMBL" id="KAJ5226681.1"/>
    </source>
</evidence>
<dbReference type="RefSeq" id="XP_056499046.1">
    <property type="nucleotide sequence ID" value="XM_056645605.1"/>
</dbReference>
<sequence>MNPHQQNKVDISAMSSDEQRLFRLYGKMPNKKDLLQNKLKVFKFASILSTPLLSHIQPTSTALYIHKVLSQSSSTPPLRINHQPPLTIPSSPQERKYFDSGDYALSKAGKASDVTSIGSRHPVPENIPHLTATSPGANNPTAATGNGGSVNTTGQQLPGSISGHPGSVGFQSRSPAKEGFLQRGSSLSEGSAGPNETEDKDPSVSPPPTREGVPIQR</sequence>
<dbReference type="EMBL" id="JAPQKT010000006">
    <property type="protein sequence ID" value="KAJ5226681.1"/>
    <property type="molecule type" value="Genomic_DNA"/>
</dbReference>
<evidence type="ECO:0000256" key="1">
    <source>
        <dbReference type="ARBA" id="ARBA00010520"/>
    </source>
</evidence>
<evidence type="ECO:0000256" key="2">
    <source>
        <dbReference type="RuleBase" id="RU363120"/>
    </source>
</evidence>
<feature type="region of interest" description="Disordered" evidence="3">
    <location>
        <begin position="74"/>
        <end position="97"/>
    </location>
</feature>
<dbReference type="InterPro" id="IPR006760">
    <property type="entry name" value="Endosulphine"/>
</dbReference>
<proteinExistence type="inferred from homology"/>
<reference evidence="4" key="2">
    <citation type="journal article" date="2023" name="IMA Fungus">
        <title>Comparative genomic study of the Penicillium genus elucidates a diverse pangenome and 15 lateral gene transfer events.</title>
        <authorList>
            <person name="Petersen C."/>
            <person name="Sorensen T."/>
            <person name="Nielsen M.R."/>
            <person name="Sondergaard T.E."/>
            <person name="Sorensen J.L."/>
            <person name="Fitzpatrick D.A."/>
            <person name="Frisvad J.C."/>
            <person name="Nielsen K.L."/>
        </authorList>
    </citation>
    <scope>NUCLEOTIDE SEQUENCE</scope>
    <source>
        <strain evidence="4">IBT 23319</strain>
    </source>
</reference>
<gene>
    <name evidence="4" type="ORF">N7469_006687</name>
</gene>
<keyword evidence="5" id="KW-1185">Reference proteome</keyword>
<feature type="compositionally biased region" description="Polar residues" evidence="3">
    <location>
        <begin position="131"/>
        <end position="159"/>
    </location>
</feature>
<dbReference type="GO" id="GO:0005737">
    <property type="term" value="C:cytoplasm"/>
    <property type="evidence" value="ECO:0007669"/>
    <property type="project" value="TreeGrafter"/>
</dbReference>
<dbReference type="Pfam" id="PF04667">
    <property type="entry name" value="Endosulfine"/>
    <property type="match status" value="2"/>
</dbReference>
<comment type="function">
    <text evidence="2">Plays an essential role in initiation of the G0 program by preventing the degradation of specific nutrient-regulated mRNAs via the 5'-3' mRNA decay pathway.</text>
</comment>
<evidence type="ECO:0000256" key="3">
    <source>
        <dbReference type="SAM" id="MobiDB-lite"/>
    </source>
</evidence>